<keyword evidence="2" id="KW-1133">Transmembrane helix</keyword>
<sequence>MGGRRSPAIAAGLVGAGALVAPETARALSLPELTGSSLSSLTVAFGLGAVVGVAAVGAVAGVVTLARRGPAREADVPRIERAAAAPRHFRTSDAPAPAHGAASHSAHGPRAKEPTATDEPAAGRAEHAARDYEDIAENYVRRATFRERMSLRAQGVAATLRARMGAGMMEGVPVIERADGSVGDVGTSWWTQAVGADAIIKDSGFAADATDPESLAIPSDFSATDLERLERASERRASRIAERVAFVDEGAYPERRTVEDLDQGDDWASALRSLDEKIAASGPAQDPIGFIDSVGGEDTLDEPDNLEPQTAFIPFKVPGGHPGVVDTESYVDYLIEDEFSKNSSTAARRSSRRFLRVLEGGTQPTSRHLADTVSAPSYVGKHFSTPLAAEA</sequence>
<dbReference type="Proteomes" id="UP000824062">
    <property type="component" value="Unassembled WGS sequence"/>
</dbReference>
<feature type="transmembrane region" description="Helical" evidence="2">
    <location>
        <begin position="43"/>
        <end position="66"/>
    </location>
</feature>
<feature type="compositionally biased region" description="Low complexity" evidence="1">
    <location>
        <begin position="94"/>
        <end position="108"/>
    </location>
</feature>
<accession>A0A9D2EZM3</accession>
<evidence type="ECO:0000313" key="4">
    <source>
        <dbReference type="Proteomes" id="UP000824062"/>
    </source>
</evidence>
<name>A0A9D2EZM3_9ACTN</name>
<reference evidence="3" key="2">
    <citation type="submission" date="2021-04" db="EMBL/GenBank/DDBJ databases">
        <authorList>
            <person name="Gilroy R."/>
        </authorList>
    </citation>
    <scope>NUCLEOTIDE SEQUENCE</scope>
    <source>
        <strain evidence="3">ChiHjej12B11-14209</strain>
    </source>
</reference>
<feature type="region of interest" description="Disordered" evidence="1">
    <location>
        <begin position="86"/>
        <end position="129"/>
    </location>
</feature>
<evidence type="ECO:0000256" key="2">
    <source>
        <dbReference type="SAM" id="Phobius"/>
    </source>
</evidence>
<evidence type="ECO:0000313" key="3">
    <source>
        <dbReference type="EMBL" id="HIZ46196.1"/>
    </source>
</evidence>
<gene>
    <name evidence="3" type="ORF">IAA19_04165</name>
</gene>
<protein>
    <submittedName>
        <fullName evidence="3">Uncharacterized protein</fullName>
    </submittedName>
</protein>
<dbReference type="EMBL" id="DXBM01000036">
    <property type="protein sequence ID" value="HIZ46196.1"/>
    <property type="molecule type" value="Genomic_DNA"/>
</dbReference>
<keyword evidence="2" id="KW-0812">Transmembrane</keyword>
<proteinExistence type="predicted"/>
<evidence type="ECO:0000256" key="1">
    <source>
        <dbReference type="SAM" id="MobiDB-lite"/>
    </source>
</evidence>
<reference evidence="3" key="1">
    <citation type="journal article" date="2021" name="PeerJ">
        <title>Extensive microbial diversity within the chicken gut microbiome revealed by metagenomics and culture.</title>
        <authorList>
            <person name="Gilroy R."/>
            <person name="Ravi A."/>
            <person name="Getino M."/>
            <person name="Pursley I."/>
            <person name="Horton D.L."/>
            <person name="Alikhan N.F."/>
            <person name="Baker D."/>
            <person name="Gharbi K."/>
            <person name="Hall N."/>
            <person name="Watson M."/>
            <person name="Adriaenssens E.M."/>
            <person name="Foster-Nyarko E."/>
            <person name="Jarju S."/>
            <person name="Secka A."/>
            <person name="Antonio M."/>
            <person name="Oren A."/>
            <person name="Chaudhuri R.R."/>
            <person name="La Ragione R."/>
            <person name="Hildebrand F."/>
            <person name="Pallen M.J."/>
        </authorList>
    </citation>
    <scope>NUCLEOTIDE SEQUENCE</scope>
    <source>
        <strain evidence="3">ChiHjej12B11-14209</strain>
    </source>
</reference>
<keyword evidence="2" id="KW-0472">Membrane</keyword>
<comment type="caution">
    <text evidence="3">The sequence shown here is derived from an EMBL/GenBank/DDBJ whole genome shotgun (WGS) entry which is preliminary data.</text>
</comment>
<organism evidence="3 4">
    <name type="scientific">Candidatus Olsenella pullistercoris</name>
    <dbReference type="NCBI Taxonomy" id="2838712"/>
    <lineage>
        <taxon>Bacteria</taxon>
        <taxon>Bacillati</taxon>
        <taxon>Actinomycetota</taxon>
        <taxon>Coriobacteriia</taxon>
        <taxon>Coriobacteriales</taxon>
        <taxon>Atopobiaceae</taxon>
        <taxon>Olsenella</taxon>
    </lineage>
</organism>
<dbReference type="AlphaFoldDB" id="A0A9D2EZM3"/>